<feature type="signal peptide" evidence="4">
    <location>
        <begin position="1"/>
        <end position="19"/>
    </location>
</feature>
<evidence type="ECO:0000313" key="6">
    <source>
        <dbReference type="EMBL" id="ACT94340.1"/>
    </source>
</evidence>
<dbReference type="SUPFAM" id="SSF53474">
    <property type="entry name" value="alpha/beta-Hydrolases"/>
    <property type="match status" value="1"/>
</dbReference>
<dbReference type="Pfam" id="PF22244">
    <property type="entry name" value="GCE_fung"/>
    <property type="match status" value="1"/>
</dbReference>
<name>C6W6K0_DYAFD</name>
<accession>C6W6K0</accession>
<evidence type="ECO:0000256" key="4">
    <source>
        <dbReference type="SAM" id="SignalP"/>
    </source>
</evidence>
<dbReference type="Proteomes" id="UP000002011">
    <property type="component" value="Chromosome"/>
</dbReference>
<dbReference type="STRING" id="471854.Dfer_3126"/>
<dbReference type="RefSeq" id="WP_015812586.1">
    <property type="nucleotide sequence ID" value="NC_013037.1"/>
</dbReference>
<dbReference type="Gene3D" id="3.40.50.1820">
    <property type="entry name" value="alpha/beta hydrolase"/>
    <property type="match status" value="1"/>
</dbReference>
<feature type="chain" id="PRO_5002969583" evidence="4">
    <location>
        <begin position="20"/>
        <end position="430"/>
    </location>
</feature>
<evidence type="ECO:0000259" key="5">
    <source>
        <dbReference type="Pfam" id="PF22244"/>
    </source>
</evidence>
<dbReference type="KEGG" id="dfe:Dfer_3126"/>
<evidence type="ECO:0000313" key="7">
    <source>
        <dbReference type="Proteomes" id="UP000002011"/>
    </source>
</evidence>
<evidence type="ECO:0000256" key="3">
    <source>
        <dbReference type="ARBA" id="ARBA00022801"/>
    </source>
</evidence>
<sequence>MKIKLLSTLLLITFASAFAQQAANRPTVVAGFPVNYNEDSVGTYTLPELLKTADGKPVTTARQWTEKRRPELLRLAEENQFGKMPPKPKDLSFHAFDDGTPAFDGKAIRKQVTVYFTKDTSEHRMNLLIYTPAKAVKPVPLLMNISFTAYNQIIDDPGLRVGEIWNKEGKKVKADKPTPFGKLNVEQFIDAGIGFATVYYGDIEPDFKDGLTHGIRKTYLKPGQTEPAADEWGAISAWAWGLSRAMDYFETDRQIDTKRIALQGASRLGKTVLWAGIRDPRFKMVIASISGEGGAALARRNYGETIRHISDPSRYLYQFAPNYHGWAGRVNDMPIDAHMLVALMAPRPLLLQTGSTDYWSDPKGEFLSAVAAAPVYRLFGETAPSTSATMPAAGDTALLMNRLGYFMHEGGHTVLPEDWQLFIRYMQKYL</sequence>
<dbReference type="eggNOG" id="COG1073">
    <property type="taxonomic scope" value="Bacteria"/>
</dbReference>
<evidence type="ECO:0000256" key="2">
    <source>
        <dbReference type="ARBA" id="ARBA00022729"/>
    </source>
</evidence>
<evidence type="ECO:0000256" key="1">
    <source>
        <dbReference type="ARBA" id="ARBA00022487"/>
    </source>
</evidence>
<proteinExistence type="predicted"/>
<organism evidence="6 7">
    <name type="scientific">Dyadobacter fermentans (strain ATCC 700827 / DSM 18053 / CIP 107007 / KCTC 52180 / NS114)</name>
    <dbReference type="NCBI Taxonomy" id="471854"/>
    <lineage>
        <taxon>Bacteria</taxon>
        <taxon>Pseudomonadati</taxon>
        <taxon>Bacteroidota</taxon>
        <taxon>Cytophagia</taxon>
        <taxon>Cytophagales</taxon>
        <taxon>Spirosomataceae</taxon>
        <taxon>Dyadobacter</taxon>
    </lineage>
</organism>
<feature type="domain" description="4-O-methyl-glucuronoyl methylesterase-like" evidence="5">
    <location>
        <begin position="231"/>
        <end position="380"/>
    </location>
</feature>
<dbReference type="ESTHER" id="dyafd-c6w6k0">
    <property type="family name" value="Glucuronoyl_esterase"/>
</dbReference>
<dbReference type="InterPro" id="IPR054579">
    <property type="entry name" value="GCE-like_dom"/>
</dbReference>
<keyword evidence="3" id="KW-0378">Hydrolase</keyword>
<keyword evidence="7" id="KW-1185">Reference proteome</keyword>
<keyword evidence="1" id="KW-0719">Serine esterase</keyword>
<dbReference type="AlphaFoldDB" id="C6W6K0"/>
<gene>
    <name evidence="6" type="ordered locus">Dfer_3126</name>
</gene>
<dbReference type="eggNOG" id="COG3250">
    <property type="taxonomic scope" value="Bacteria"/>
</dbReference>
<dbReference type="InterPro" id="IPR029058">
    <property type="entry name" value="AB_hydrolase_fold"/>
</dbReference>
<keyword evidence="2 4" id="KW-0732">Signal</keyword>
<protein>
    <submittedName>
        <fullName evidence="6">Putative acetyl xylan esterase</fullName>
    </submittedName>
</protein>
<dbReference type="OrthoDB" id="9809261at2"/>
<reference evidence="6 7" key="1">
    <citation type="journal article" date="2009" name="Stand. Genomic Sci.">
        <title>Complete genome sequence of Dyadobacter fermentans type strain (NS114).</title>
        <authorList>
            <person name="Lang E."/>
            <person name="Lapidus A."/>
            <person name="Chertkov O."/>
            <person name="Brettin T."/>
            <person name="Detter J.C."/>
            <person name="Han C."/>
            <person name="Copeland A."/>
            <person name="Glavina Del Rio T."/>
            <person name="Nolan M."/>
            <person name="Chen F."/>
            <person name="Lucas S."/>
            <person name="Tice H."/>
            <person name="Cheng J.F."/>
            <person name="Land M."/>
            <person name="Hauser L."/>
            <person name="Chang Y.J."/>
            <person name="Jeffries C.D."/>
            <person name="Kopitz M."/>
            <person name="Bruce D."/>
            <person name="Goodwin L."/>
            <person name="Pitluck S."/>
            <person name="Ovchinnikova G."/>
            <person name="Pati A."/>
            <person name="Ivanova N."/>
            <person name="Mavrommatis K."/>
            <person name="Chen A."/>
            <person name="Palaniappan K."/>
            <person name="Chain P."/>
            <person name="Bristow J."/>
            <person name="Eisen J.A."/>
            <person name="Markowitz V."/>
            <person name="Hugenholtz P."/>
            <person name="Goker M."/>
            <person name="Rohde M."/>
            <person name="Kyrpides N.C."/>
            <person name="Klenk H.P."/>
        </authorList>
    </citation>
    <scope>NUCLEOTIDE SEQUENCE [LARGE SCALE GENOMIC DNA]</scope>
    <source>
        <strain evidence="7">ATCC 700827 / DSM 18053 / CIP 107007 / KCTC 52180 / NS114</strain>
    </source>
</reference>
<dbReference type="HOGENOM" id="CLU_045118_0_0_10"/>
<dbReference type="GO" id="GO:0052689">
    <property type="term" value="F:carboxylic ester hydrolase activity"/>
    <property type="evidence" value="ECO:0007669"/>
    <property type="project" value="UniProtKB-KW"/>
</dbReference>
<dbReference type="EMBL" id="CP001619">
    <property type="protein sequence ID" value="ACT94340.1"/>
    <property type="molecule type" value="Genomic_DNA"/>
</dbReference>